<dbReference type="Proteomes" id="UP001417504">
    <property type="component" value="Unassembled WGS sequence"/>
</dbReference>
<name>A0AAP0K3E0_9MAGN</name>
<protein>
    <recommendedName>
        <fullName evidence="5">Transmembrane protein</fullName>
    </recommendedName>
</protein>
<proteinExistence type="predicted"/>
<keyword evidence="2" id="KW-0732">Signal</keyword>
<organism evidence="3 4">
    <name type="scientific">Stephania japonica</name>
    <dbReference type="NCBI Taxonomy" id="461633"/>
    <lineage>
        <taxon>Eukaryota</taxon>
        <taxon>Viridiplantae</taxon>
        <taxon>Streptophyta</taxon>
        <taxon>Embryophyta</taxon>
        <taxon>Tracheophyta</taxon>
        <taxon>Spermatophyta</taxon>
        <taxon>Magnoliopsida</taxon>
        <taxon>Ranunculales</taxon>
        <taxon>Menispermaceae</taxon>
        <taxon>Menispermoideae</taxon>
        <taxon>Cissampelideae</taxon>
        <taxon>Stephania</taxon>
    </lineage>
</organism>
<feature type="region of interest" description="Disordered" evidence="1">
    <location>
        <begin position="69"/>
        <end position="91"/>
    </location>
</feature>
<comment type="caution">
    <text evidence="3">The sequence shown here is derived from an EMBL/GenBank/DDBJ whole genome shotgun (WGS) entry which is preliminary data.</text>
</comment>
<keyword evidence="4" id="KW-1185">Reference proteome</keyword>
<gene>
    <name evidence="3" type="ORF">Sjap_005134</name>
</gene>
<feature type="signal peptide" evidence="2">
    <location>
        <begin position="1"/>
        <end position="22"/>
    </location>
</feature>
<sequence length="91" mass="10028">MEFNRLSLITFLLLCSYVVVYSSRLSSQVNEFAPVYDDLNDYPPAKASPRCPGCLSVSSVEKHPRLDLKVLNHPSHNPPSGQNHGGPPPKP</sequence>
<dbReference type="AlphaFoldDB" id="A0AAP0K3E0"/>
<evidence type="ECO:0000256" key="2">
    <source>
        <dbReference type="SAM" id="SignalP"/>
    </source>
</evidence>
<evidence type="ECO:0000313" key="4">
    <source>
        <dbReference type="Proteomes" id="UP001417504"/>
    </source>
</evidence>
<evidence type="ECO:0000313" key="3">
    <source>
        <dbReference type="EMBL" id="KAK9145231.1"/>
    </source>
</evidence>
<accession>A0AAP0K3E0</accession>
<dbReference type="EMBL" id="JBBNAE010000002">
    <property type="protein sequence ID" value="KAK9145231.1"/>
    <property type="molecule type" value="Genomic_DNA"/>
</dbReference>
<evidence type="ECO:0008006" key="5">
    <source>
        <dbReference type="Google" id="ProtNLM"/>
    </source>
</evidence>
<feature type="chain" id="PRO_5042840853" description="Transmembrane protein" evidence="2">
    <location>
        <begin position="23"/>
        <end position="91"/>
    </location>
</feature>
<evidence type="ECO:0000256" key="1">
    <source>
        <dbReference type="SAM" id="MobiDB-lite"/>
    </source>
</evidence>
<reference evidence="3 4" key="1">
    <citation type="submission" date="2024-01" db="EMBL/GenBank/DDBJ databases">
        <title>Genome assemblies of Stephania.</title>
        <authorList>
            <person name="Yang L."/>
        </authorList>
    </citation>
    <scope>NUCLEOTIDE SEQUENCE [LARGE SCALE GENOMIC DNA]</scope>
    <source>
        <strain evidence="3">QJT</strain>
        <tissue evidence="3">Leaf</tissue>
    </source>
</reference>